<evidence type="ECO:0000313" key="3">
    <source>
        <dbReference type="Proteomes" id="UP000308768"/>
    </source>
</evidence>
<feature type="region of interest" description="Disordered" evidence="1">
    <location>
        <begin position="117"/>
        <end position="167"/>
    </location>
</feature>
<sequence>MATEILQHSSAEKPGRKSWYETRPHVYPTAKDSVRISWLQSSNPDTEITENDISPITEDDEKRKSRRQSQTRRASQADVLLEEYLSASNPKRRSRMKDAAVTVTVTEELPPVDRKRFSHVQKRSSQVVSVEVEPSQMKDSKRLSQLDNSLSEKLQRPSPVHKGSRKISHVPTDVFDNDVFGPQAPTPAYDSLKRSSYFRRSENRANTVPADPRVRQKANRISWMHNSLNPDIEVIAPLAQSNVDPKTRYYHVPRTAASGYLRTTTPLTKEARNTLRLSMMTELKEPLSVLVARPGGREEQKIEPRLASPDVAVICPTPQKRPTITTDIRRNTWKQMHPIPQLARASFEEAVNQLSSDLEVLSSDQLADVLTQPSLADEGTEDFDAKATGRTHRRQLTMVDVALATLEGRRDSEIERAEQLLRLEEEEEEQQQQQQDASEAEMRRWELEEEERRCL</sequence>
<feature type="compositionally biased region" description="Low complexity" evidence="1">
    <location>
        <begin position="123"/>
        <end position="135"/>
    </location>
</feature>
<evidence type="ECO:0000256" key="1">
    <source>
        <dbReference type="SAM" id="MobiDB-lite"/>
    </source>
</evidence>
<feature type="region of interest" description="Disordered" evidence="1">
    <location>
        <begin position="1"/>
        <end position="24"/>
    </location>
</feature>
<keyword evidence="3" id="KW-1185">Reference proteome</keyword>
<reference evidence="2 3" key="1">
    <citation type="submission" date="2017-03" db="EMBL/GenBank/DDBJ databases">
        <title>Genomes of endolithic fungi from Antarctica.</title>
        <authorList>
            <person name="Coleine C."/>
            <person name="Masonjones S."/>
            <person name="Stajich J.E."/>
        </authorList>
    </citation>
    <scope>NUCLEOTIDE SEQUENCE [LARGE SCALE GENOMIC DNA]</scope>
    <source>
        <strain evidence="2 3">CCFEE 5187</strain>
    </source>
</reference>
<dbReference type="AlphaFoldDB" id="A0A4U0X4J2"/>
<dbReference type="EMBL" id="NAJN01000686">
    <property type="protein sequence ID" value="TKA69933.1"/>
    <property type="molecule type" value="Genomic_DNA"/>
</dbReference>
<accession>A0A4U0X4J2</accession>
<feature type="compositionally biased region" description="Basic and acidic residues" evidence="1">
    <location>
        <begin position="10"/>
        <end position="24"/>
    </location>
</feature>
<feature type="compositionally biased region" description="Basic and acidic residues" evidence="1">
    <location>
        <begin position="440"/>
        <end position="455"/>
    </location>
</feature>
<protein>
    <submittedName>
        <fullName evidence="2">Uncharacterized protein</fullName>
    </submittedName>
</protein>
<feature type="region of interest" description="Disordered" evidence="1">
    <location>
        <begin position="41"/>
        <end position="76"/>
    </location>
</feature>
<proteinExistence type="predicted"/>
<name>A0A4U0X4J2_9PEZI</name>
<feature type="region of interest" description="Disordered" evidence="1">
    <location>
        <begin position="421"/>
        <end position="455"/>
    </location>
</feature>
<dbReference type="Proteomes" id="UP000308768">
    <property type="component" value="Unassembled WGS sequence"/>
</dbReference>
<evidence type="ECO:0000313" key="2">
    <source>
        <dbReference type="EMBL" id="TKA69933.1"/>
    </source>
</evidence>
<feature type="compositionally biased region" description="Polar residues" evidence="1">
    <location>
        <begin position="41"/>
        <end position="54"/>
    </location>
</feature>
<gene>
    <name evidence="2" type="ORF">B0A49_07128</name>
</gene>
<comment type="caution">
    <text evidence="2">The sequence shown here is derived from an EMBL/GenBank/DDBJ whole genome shotgun (WGS) entry which is preliminary data.</text>
</comment>
<organism evidence="2 3">
    <name type="scientific">Cryomyces minteri</name>
    <dbReference type="NCBI Taxonomy" id="331657"/>
    <lineage>
        <taxon>Eukaryota</taxon>
        <taxon>Fungi</taxon>
        <taxon>Dikarya</taxon>
        <taxon>Ascomycota</taxon>
        <taxon>Pezizomycotina</taxon>
        <taxon>Dothideomycetes</taxon>
        <taxon>Dothideomycetes incertae sedis</taxon>
        <taxon>Cryomyces</taxon>
    </lineage>
</organism>